<dbReference type="SUPFAM" id="SSF75011">
    <property type="entry name" value="3-carboxy-cis,cis-mucoante lactonizing enzyme"/>
    <property type="match status" value="1"/>
</dbReference>
<reference evidence="3" key="1">
    <citation type="submission" date="2016-10" db="EMBL/GenBank/DDBJ databases">
        <authorList>
            <person name="de Groot N.N."/>
        </authorList>
    </citation>
    <scope>NUCLEOTIDE SEQUENCE [LARGE SCALE GENOMIC DNA]</scope>
    <source>
        <strain evidence="3">CDM_6</strain>
    </source>
</reference>
<proteinExistence type="predicted"/>
<evidence type="ECO:0000313" key="4">
    <source>
        <dbReference type="Proteomes" id="UP000199320"/>
    </source>
</evidence>
<dbReference type="OrthoDB" id="134269at2157"/>
<dbReference type="InterPro" id="IPR013211">
    <property type="entry name" value="LVIVD"/>
</dbReference>
<keyword evidence="4" id="KW-1185">Reference proteome</keyword>
<dbReference type="Pfam" id="PF08309">
    <property type="entry name" value="LVIVD"/>
    <property type="match status" value="1"/>
</dbReference>
<dbReference type="STRING" id="392421.SAMN04488694_10347"/>
<organism evidence="3 4">
    <name type="scientific">Natrinema hispanicum</name>
    <dbReference type="NCBI Taxonomy" id="392421"/>
    <lineage>
        <taxon>Archaea</taxon>
        <taxon>Methanobacteriati</taxon>
        <taxon>Methanobacteriota</taxon>
        <taxon>Stenosarchaea group</taxon>
        <taxon>Halobacteria</taxon>
        <taxon>Halobacteriales</taxon>
        <taxon>Natrialbaceae</taxon>
        <taxon>Natrinema</taxon>
    </lineage>
</organism>
<evidence type="ECO:0000256" key="1">
    <source>
        <dbReference type="SAM" id="MobiDB-lite"/>
    </source>
</evidence>
<dbReference type="RefSeq" id="WP_092930282.1">
    <property type="nucleotide sequence ID" value="NZ_FMZP01000018.1"/>
</dbReference>
<protein>
    <submittedName>
        <fullName evidence="3">Uncharacterized conserved protein</fullName>
    </submittedName>
</protein>
<accession>A0A1I0AZG6</accession>
<sequence length="479" mass="51689">MKRRAFLTKGGVAGLGLSLPSAAVTSRSTAARSQQQEPYEPLGQTALTGAAEAVVGDNELVYVAATTGFEIVDVSDPAEPTVLTEERDIEIDDAPLTQILDLTVDGDRLIVAGPAETAGASDLFLGFRRYDVSDPAEPAPTGAFETGFHIHNCFLEGDRLFVVENMRNENRLVIFDVGGDEITRLGDWSLLDHEPGWRDIHWLGRYLHDVYVQDETAYLPCWNAGTYLLDVSESADPSVISHVADTTLEAQRELDGFRDGVYGLPGNDHYAAVDDDGDLMAVGREAWATGGAEPDHPGGIDLYDVSDPTEPVHRGSIDAPRTADESYRGGTWTTSHNFELRGGRLYSAWYRAGVQIHDVSDPTAPERLAWWRNPAETGFWTAQVVEPGETFIASSTAAIPNTSLEGALYTFPAEAGTQADPPSLQPPAEWLGDNDANETSGNESDDDTDSSPGFTGVAGVVGGSVALEWLRRRHGNVQD</sequence>
<feature type="region of interest" description="Disordered" evidence="1">
    <location>
        <begin position="414"/>
        <end position="459"/>
    </location>
</feature>
<dbReference type="AlphaFoldDB" id="A0A1I0AZG6"/>
<gene>
    <name evidence="3" type="ORF">SAMN04488694_10347</name>
    <name evidence="2" type="ORF">SAMN05192552_101820</name>
</gene>
<evidence type="ECO:0000313" key="5">
    <source>
        <dbReference type="Proteomes" id="UP000324021"/>
    </source>
</evidence>
<reference evidence="4 5" key="2">
    <citation type="submission" date="2016-10" db="EMBL/GenBank/DDBJ databases">
        <authorList>
            <person name="Varghese N."/>
            <person name="Submissions S."/>
        </authorList>
    </citation>
    <scope>NUCLEOTIDE SEQUENCE [LARGE SCALE GENOMIC DNA]</scope>
    <source>
        <strain evidence="2 5">CDM_1</strain>
        <strain evidence="4">CDM_6</strain>
    </source>
</reference>
<dbReference type="EMBL" id="FMZP01000018">
    <property type="protein sequence ID" value="SDD30705.1"/>
    <property type="molecule type" value="Genomic_DNA"/>
</dbReference>
<dbReference type="Proteomes" id="UP000199320">
    <property type="component" value="Unassembled WGS sequence"/>
</dbReference>
<dbReference type="EMBL" id="FOIC01000003">
    <property type="protein sequence ID" value="SES99638.1"/>
    <property type="molecule type" value="Genomic_DNA"/>
</dbReference>
<evidence type="ECO:0000313" key="3">
    <source>
        <dbReference type="EMBL" id="SES99638.1"/>
    </source>
</evidence>
<evidence type="ECO:0000313" key="2">
    <source>
        <dbReference type="EMBL" id="SDD30705.1"/>
    </source>
</evidence>
<dbReference type="Proteomes" id="UP000324021">
    <property type="component" value="Unassembled WGS sequence"/>
</dbReference>
<name>A0A1I0AZG6_9EURY</name>